<reference evidence="1 2" key="1">
    <citation type="submission" date="2015-01" db="EMBL/GenBank/DDBJ databases">
        <title>Evolution of Trichinella species and genotypes.</title>
        <authorList>
            <person name="Korhonen P.K."/>
            <person name="Edoardo P."/>
            <person name="Giuseppe L.R."/>
            <person name="Gasser R.B."/>
        </authorList>
    </citation>
    <scope>NUCLEOTIDE SEQUENCE [LARGE SCALE GENOMIC DNA]</scope>
    <source>
        <strain evidence="1">ISS13</strain>
    </source>
</reference>
<evidence type="ECO:0000313" key="2">
    <source>
        <dbReference type="Proteomes" id="UP000054632"/>
    </source>
</evidence>
<evidence type="ECO:0000313" key="1">
    <source>
        <dbReference type="EMBL" id="KRY64954.1"/>
    </source>
</evidence>
<proteinExistence type="predicted"/>
<comment type="caution">
    <text evidence="1">The sequence shown here is derived from an EMBL/GenBank/DDBJ whole genome shotgun (WGS) entry which is preliminary data.</text>
</comment>
<dbReference type="Proteomes" id="UP000054632">
    <property type="component" value="Unassembled WGS sequence"/>
</dbReference>
<protein>
    <submittedName>
        <fullName evidence="1">Uncharacterized protein</fullName>
    </submittedName>
</protein>
<dbReference type="EMBL" id="JYDR01000245">
    <property type="protein sequence ID" value="KRY64954.1"/>
    <property type="molecule type" value="Genomic_DNA"/>
</dbReference>
<sequence length="274" mass="30464">MVSRSVLVGGIWGHIRAMWLKDTVQRREVPLGVKNFLSDDCSGAEWIREKENTVERSRNAGKNGSGKGALGCQCVRIRLGGCGNGKRGVLQITAAWLSESVQSCWRHNCGDPDKMAKPLGVLEGRKQHWSKKSEKSWEILGIAGQYCMQFVGGDTMETAPGLTKRLDFENEEKMKYAHYLKDCGTSPEERDRSIVGKVADRNNNRIVESTLPFTNSALLVCENGTGYLKFLESCGRRTIHCTKMMRSRLRRAAVGRLNHLRISWCKTAAGLSGG</sequence>
<gene>
    <name evidence="1" type="ORF">T4A_13193</name>
</gene>
<name>A0A0V1DTY6_TRIPS</name>
<accession>A0A0V1DTY6</accession>
<dbReference type="AlphaFoldDB" id="A0A0V1DTY6"/>
<organism evidence="1 2">
    <name type="scientific">Trichinella pseudospiralis</name>
    <name type="common">Parasitic roundworm</name>
    <dbReference type="NCBI Taxonomy" id="6337"/>
    <lineage>
        <taxon>Eukaryota</taxon>
        <taxon>Metazoa</taxon>
        <taxon>Ecdysozoa</taxon>
        <taxon>Nematoda</taxon>
        <taxon>Enoplea</taxon>
        <taxon>Dorylaimia</taxon>
        <taxon>Trichinellida</taxon>
        <taxon>Trichinellidae</taxon>
        <taxon>Trichinella</taxon>
    </lineage>
</organism>